<dbReference type="Proteomes" id="UP001174691">
    <property type="component" value="Unassembled WGS sequence"/>
</dbReference>
<feature type="transmembrane region" description="Helical" evidence="8">
    <location>
        <begin position="210"/>
        <end position="229"/>
    </location>
</feature>
<dbReference type="CDD" id="cd08760">
    <property type="entry name" value="Cyt_b561_FRRS1_like"/>
    <property type="match status" value="1"/>
</dbReference>
<evidence type="ECO:0000256" key="9">
    <source>
        <dbReference type="SAM" id="SignalP"/>
    </source>
</evidence>
<feature type="compositionally biased region" description="Gly residues" evidence="7">
    <location>
        <begin position="33"/>
        <end position="44"/>
    </location>
</feature>
<evidence type="ECO:0000313" key="12">
    <source>
        <dbReference type="Proteomes" id="UP001174691"/>
    </source>
</evidence>
<keyword evidence="9" id="KW-0732">Signal</keyword>
<keyword evidence="2" id="KW-0813">Transport</keyword>
<feature type="transmembrane region" description="Helical" evidence="8">
    <location>
        <begin position="141"/>
        <end position="162"/>
    </location>
</feature>
<feature type="domain" description="Cytochrome b561" evidence="10">
    <location>
        <begin position="67"/>
        <end position="199"/>
    </location>
</feature>
<evidence type="ECO:0000259" key="10">
    <source>
        <dbReference type="SMART" id="SM00665"/>
    </source>
</evidence>
<evidence type="ECO:0000256" key="8">
    <source>
        <dbReference type="SAM" id="Phobius"/>
    </source>
</evidence>
<evidence type="ECO:0000256" key="4">
    <source>
        <dbReference type="ARBA" id="ARBA00022982"/>
    </source>
</evidence>
<keyword evidence="3 8" id="KW-0812">Transmembrane</keyword>
<feature type="transmembrane region" description="Helical" evidence="8">
    <location>
        <begin position="66"/>
        <end position="84"/>
    </location>
</feature>
<feature type="compositionally biased region" description="Pro residues" evidence="7">
    <location>
        <begin position="22"/>
        <end position="31"/>
    </location>
</feature>
<evidence type="ECO:0000256" key="5">
    <source>
        <dbReference type="ARBA" id="ARBA00022989"/>
    </source>
</evidence>
<feature type="signal peptide" evidence="9">
    <location>
        <begin position="1"/>
        <end position="17"/>
    </location>
</feature>
<evidence type="ECO:0000313" key="11">
    <source>
        <dbReference type="EMBL" id="KAJ9165813.1"/>
    </source>
</evidence>
<evidence type="ECO:0000256" key="2">
    <source>
        <dbReference type="ARBA" id="ARBA00022448"/>
    </source>
</evidence>
<evidence type="ECO:0000256" key="6">
    <source>
        <dbReference type="ARBA" id="ARBA00023136"/>
    </source>
</evidence>
<reference evidence="11" key="1">
    <citation type="submission" date="2022-07" db="EMBL/GenBank/DDBJ databases">
        <title>Fungi with potential for degradation of polypropylene.</title>
        <authorList>
            <person name="Gostincar C."/>
        </authorList>
    </citation>
    <scope>NUCLEOTIDE SEQUENCE</scope>
    <source>
        <strain evidence="11">EXF-13287</strain>
    </source>
</reference>
<keyword evidence="12" id="KW-1185">Reference proteome</keyword>
<name>A0AA38W280_9PEZI</name>
<keyword evidence="4" id="KW-0249">Electron transport</keyword>
<feature type="region of interest" description="Disordered" evidence="7">
    <location>
        <begin position="246"/>
        <end position="272"/>
    </location>
</feature>
<keyword evidence="5 8" id="KW-1133">Transmembrane helix</keyword>
<comment type="caution">
    <text evidence="11">The sequence shown here is derived from an EMBL/GenBank/DDBJ whole genome shotgun (WGS) entry which is preliminary data.</text>
</comment>
<feature type="transmembrane region" description="Helical" evidence="8">
    <location>
        <begin position="96"/>
        <end position="121"/>
    </location>
</feature>
<evidence type="ECO:0000256" key="7">
    <source>
        <dbReference type="SAM" id="MobiDB-lite"/>
    </source>
</evidence>
<comment type="subcellular location">
    <subcellularLocation>
        <location evidence="1">Membrane</location>
    </subcellularLocation>
</comment>
<evidence type="ECO:0000256" key="1">
    <source>
        <dbReference type="ARBA" id="ARBA00004370"/>
    </source>
</evidence>
<keyword evidence="6 8" id="KW-0472">Membrane</keyword>
<organism evidence="11 12">
    <name type="scientific">Coniochaeta hoffmannii</name>
    <dbReference type="NCBI Taxonomy" id="91930"/>
    <lineage>
        <taxon>Eukaryota</taxon>
        <taxon>Fungi</taxon>
        <taxon>Dikarya</taxon>
        <taxon>Ascomycota</taxon>
        <taxon>Pezizomycotina</taxon>
        <taxon>Sordariomycetes</taxon>
        <taxon>Sordariomycetidae</taxon>
        <taxon>Coniochaetales</taxon>
        <taxon>Coniochaetaceae</taxon>
        <taxon>Coniochaeta</taxon>
    </lineage>
</organism>
<feature type="chain" id="PRO_5041221179" description="Cytochrome b561 domain-containing protein" evidence="9">
    <location>
        <begin position="18"/>
        <end position="272"/>
    </location>
</feature>
<evidence type="ECO:0000256" key="3">
    <source>
        <dbReference type="ARBA" id="ARBA00022692"/>
    </source>
</evidence>
<dbReference type="PANTHER" id="PTHR47797">
    <property type="entry name" value="DEHYDROGENASE, PUTATIVE (AFU_ORTHOLOGUE AFUA_8G05805)-RELATED"/>
    <property type="match status" value="1"/>
</dbReference>
<dbReference type="SMART" id="SM00665">
    <property type="entry name" value="B561"/>
    <property type="match status" value="1"/>
</dbReference>
<dbReference type="EMBL" id="JANBVN010000001">
    <property type="protein sequence ID" value="KAJ9165813.1"/>
    <property type="molecule type" value="Genomic_DNA"/>
</dbReference>
<protein>
    <recommendedName>
        <fullName evidence="10">Cytochrome b561 domain-containing protein</fullName>
    </recommendedName>
</protein>
<proteinExistence type="predicted"/>
<feature type="region of interest" description="Disordered" evidence="7">
    <location>
        <begin position="22"/>
        <end position="44"/>
    </location>
</feature>
<feature type="transmembrane region" description="Helical" evidence="8">
    <location>
        <begin position="182"/>
        <end position="204"/>
    </location>
</feature>
<dbReference type="InterPro" id="IPR006593">
    <property type="entry name" value="Cyt_b561/ferric_Rdtase_TM"/>
</dbReference>
<sequence>MMSAALACLVVGTAVQAQYRGPPPGYGPPDGIPGSGPGNSGGFGSSDGSFRGGPDFGVNKATSYRTVHGILAAVAFAILFPIGAMTMRLVPGRAALWLHALTQLVAYVSFTAAVGLGIWLVREVRIPAAGGSLLNISGINYHPIIGLVVFAALFFQPILGLIHHSRFKKLRRRQIWSHLHLWNGRVMVPLGIVNGGLGLHIAGATKGIKAAYGAVAGVLGGLWILVAIFSEVKRRRAAKQTVVNLSRRETRTDERRTKLADHGRARGDSQSS</sequence>
<dbReference type="AlphaFoldDB" id="A0AA38W280"/>
<accession>A0AA38W280</accession>
<gene>
    <name evidence="11" type="ORF">NKR19_g72</name>
</gene>
<dbReference type="PANTHER" id="PTHR47797:SF1">
    <property type="entry name" value="CYTOCHROME B561 DOMAIN-CONTAINING PROTEIN-RELATED"/>
    <property type="match status" value="1"/>
</dbReference>
<dbReference type="GO" id="GO:0016020">
    <property type="term" value="C:membrane"/>
    <property type="evidence" value="ECO:0007669"/>
    <property type="project" value="UniProtKB-SubCell"/>
</dbReference>
<dbReference type="Gene3D" id="1.20.120.1770">
    <property type="match status" value="1"/>
</dbReference>